<organism evidence="2 3">
    <name type="scientific">Paractinoplanes deccanensis</name>
    <dbReference type="NCBI Taxonomy" id="113561"/>
    <lineage>
        <taxon>Bacteria</taxon>
        <taxon>Bacillati</taxon>
        <taxon>Actinomycetota</taxon>
        <taxon>Actinomycetes</taxon>
        <taxon>Micromonosporales</taxon>
        <taxon>Micromonosporaceae</taxon>
        <taxon>Paractinoplanes</taxon>
    </lineage>
</organism>
<accession>A0ABQ3Y5X4</accession>
<reference evidence="2 3" key="1">
    <citation type="submission" date="2021-01" db="EMBL/GenBank/DDBJ databases">
        <title>Whole genome shotgun sequence of Actinoplanes deccanensis NBRC 13994.</title>
        <authorList>
            <person name="Komaki H."/>
            <person name="Tamura T."/>
        </authorList>
    </citation>
    <scope>NUCLEOTIDE SEQUENCE [LARGE SCALE GENOMIC DNA]</scope>
    <source>
        <strain evidence="2 3">NBRC 13994</strain>
    </source>
</reference>
<proteinExistence type="predicted"/>
<evidence type="ECO:0000313" key="3">
    <source>
        <dbReference type="Proteomes" id="UP000609879"/>
    </source>
</evidence>
<feature type="region of interest" description="Disordered" evidence="1">
    <location>
        <begin position="74"/>
        <end position="102"/>
    </location>
</feature>
<sequence>MAADTSAPAWVRRCRSAFAHAVGDDDQAITRFHRHLTGADLPVGEHAEAEVARQRQLVEVTSADQDRRHVAGVDQLAPAGSEVEASEDGGEEGAAGRGVPGDRVARRWISADRLNGVALTCTTWVRNARS</sequence>
<dbReference type="Proteomes" id="UP000609879">
    <property type="component" value="Unassembled WGS sequence"/>
</dbReference>
<gene>
    <name evidence="2" type="ORF">Ade02nite_40390</name>
</gene>
<comment type="caution">
    <text evidence="2">The sequence shown here is derived from an EMBL/GenBank/DDBJ whole genome shotgun (WGS) entry which is preliminary data.</text>
</comment>
<protein>
    <submittedName>
        <fullName evidence="2">Uncharacterized protein</fullName>
    </submittedName>
</protein>
<keyword evidence="3" id="KW-1185">Reference proteome</keyword>
<dbReference type="EMBL" id="BOMI01000077">
    <property type="protein sequence ID" value="GID75398.1"/>
    <property type="molecule type" value="Genomic_DNA"/>
</dbReference>
<evidence type="ECO:0000313" key="2">
    <source>
        <dbReference type="EMBL" id="GID75398.1"/>
    </source>
</evidence>
<name>A0ABQ3Y5X4_9ACTN</name>
<evidence type="ECO:0000256" key="1">
    <source>
        <dbReference type="SAM" id="MobiDB-lite"/>
    </source>
</evidence>